<evidence type="ECO:0000313" key="2">
    <source>
        <dbReference type="EMBL" id="OKA25914.1"/>
    </source>
</evidence>
<dbReference type="GO" id="GO:0016747">
    <property type="term" value="F:acyltransferase activity, transferring groups other than amino-acyl groups"/>
    <property type="evidence" value="ECO:0007669"/>
    <property type="project" value="InterPro"/>
</dbReference>
<dbReference type="AlphaFoldDB" id="A0A854A4F0"/>
<dbReference type="EMBL" id="MPJD01000015">
    <property type="protein sequence ID" value="OKA25914.1"/>
    <property type="molecule type" value="Genomic_DNA"/>
</dbReference>
<name>A0A854A4F0_9PSED</name>
<feature type="domain" description="N-acetyltransferase" evidence="1">
    <location>
        <begin position="1"/>
        <end position="129"/>
    </location>
</feature>
<dbReference type="PROSITE" id="PS51186">
    <property type="entry name" value="GNAT"/>
    <property type="match status" value="1"/>
</dbReference>
<evidence type="ECO:0000313" key="3">
    <source>
        <dbReference type="Proteomes" id="UP000185990"/>
    </source>
</evidence>
<protein>
    <submittedName>
        <fullName evidence="2">GNAT family N-acetyltransferase</fullName>
    </submittedName>
</protein>
<dbReference type="InterPro" id="IPR000182">
    <property type="entry name" value="GNAT_dom"/>
</dbReference>
<dbReference type="Pfam" id="PF00583">
    <property type="entry name" value="Acetyltransf_1"/>
    <property type="match status" value="1"/>
</dbReference>
<evidence type="ECO:0000259" key="1">
    <source>
        <dbReference type="PROSITE" id="PS51186"/>
    </source>
</evidence>
<dbReference type="Proteomes" id="UP000185990">
    <property type="component" value="Unassembled WGS sequence"/>
</dbReference>
<reference evidence="2 3" key="1">
    <citation type="submission" date="2016-11" db="EMBL/GenBank/DDBJ databases">
        <title>Draft genome of Pseudomonas versuta A4R1.12.</title>
        <authorList>
            <person name="See-Too W.-S."/>
        </authorList>
    </citation>
    <scope>NUCLEOTIDE SEQUENCE [LARGE SCALE GENOMIC DNA]</scope>
    <source>
        <strain evidence="2 3">A4R1.12</strain>
    </source>
</reference>
<dbReference type="Gene3D" id="3.40.630.30">
    <property type="match status" value="1"/>
</dbReference>
<proteinExistence type="predicted"/>
<gene>
    <name evidence="2" type="ORF">BOH74_07700</name>
</gene>
<sequence>MSAERLAKMMQDMPLIVARRDGRVTGFLLTSSREVNADIPVVKAMFNAYHGTPDAYVYGPVCVGEEERGKGLAQIMIAELRRLEPGREGILFIRNDNQPSLRAHLKMGMKKVASFEFNGFEYAVFSYIG</sequence>
<accession>A0A854A4F0</accession>
<organism evidence="2 3">
    <name type="scientific">Pseudomonas versuta</name>
    <dbReference type="NCBI Taxonomy" id="1788301"/>
    <lineage>
        <taxon>Bacteria</taxon>
        <taxon>Pseudomonadati</taxon>
        <taxon>Pseudomonadota</taxon>
        <taxon>Gammaproteobacteria</taxon>
        <taxon>Pseudomonadales</taxon>
        <taxon>Pseudomonadaceae</taxon>
        <taxon>Pseudomonas</taxon>
    </lineage>
</organism>
<dbReference type="InterPro" id="IPR016181">
    <property type="entry name" value="Acyl_CoA_acyltransferase"/>
</dbReference>
<comment type="caution">
    <text evidence="2">The sequence shown here is derived from an EMBL/GenBank/DDBJ whole genome shotgun (WGS) entry which is preliminary data.</text>
</comment>
<dbReference type="SUPFAM" id="SSF55729">
    <property type="entry name" value="Acyl-CoA N-acyltransferases (Nat)"/>
    <property type="match status" value="1"/>
</dbReference>